<dbReference type="Proteomes" id="UP000825799">
    <property type="component" value="Chromosome"/>
</dbReference>
<keyword evidence="4" id="KW-1185">Reference proteome</keyword>
<dbReference type="RefSeq" id="WP_220306875.1">
    <property type="nucleotide sequence ID" value="NZ_CP080590.1"/>
</dbReference>
<feature type="domain" description="Calcineurin-like phosphoesterase" evidence="2">
    <location>
        <begin position="7"/>
        <end position="134"/>
    </location>
</feature>
<gene>
    <name evidence="3" type="ORF">K1X15_07620</name>
</gene>
<organism evidence="3 4">
    <name type="scientific">Devosia salina</name>
    <dbReference type="NCBI Taxonomy" id="2860336"/>
    <lineage>
        <taxon>Bacteria</taxon>
        <taxon>Pseudomonadati</taxon>
        <taxon>Pseudomonadota</taxon>
        <taxon>Alphaproteobacteria</taxon>
        <taxon>Hyphomicrobiales</taxon>
        <taxon>Devosiaceae</taxon>
        <taxon>Devosia</taxon>
    </lineage>
</organism>
<evidence type="ECO:0000313" key="4">
    <source>
        <dbReference type="Proteomes" id="UP000825799"/>
    </source>
</evidence>
<reference evidence="3 4" key="1">
    <citation type="submission" date="2021-08" db="EMBL/GenBank/DDBJ databases">
        <title>Devosia salina sp. nov., isolated from the South China Sea sediment.</title>
        <authorList>
            <person name="Zhou Z."/>
        </authorList>
    </citation>
    <scope>NUCLEOTIDE SEQUENCE [LARGE SCALE GENOMIC DNA]</scope>
    <source>
        <strain evidence="3 4">SCS-3</strain>
    </source>
</reference>
<comment type="similarity">
    <text evidence="1">Belongs to the metallophosphoesterase superfamily. YfcE family.</text>
</comment>
<protein>
    <submittedName>
        <fullName evidence="3">Metallophosphoesterase family protein</fullName>
    </submittedName>
</protein>
<name>A0ABX8WJD6_9HYPH</name>
<evidence type="ECO:0000256" key="1">
    <source>
        <dbReference type="ARBA" id="ARBA00008950"/>
    </source>
</evidence>
<proteinExistence type="inferred from homology"/>
<dbReference type="Pfam" id="PF12850">
    <property type="entry name" value="Metallophos_2"/>
    <property type="match status" value="1"/>
</dbReference>
<dbReference type="InterPro" id="IPR024654">
    <property type="entry name" value="Calcineurin-like_PHP_lpxH"/>
</dbReference>
<evidence type="ECO:0000259" key="2">
    <source>
        <dbReference type="Pfam" id="PF12850"/>
    </source>
</evidence>
<sequence>MTTFFTADTHFGHANVIGMCHRPYDNITAHDMGLVENWNVVVGPDDEVWHLGDFAYRASPKWTRRLFEMLNGTKRLVVGNHDFKGETLKLPWASIDQLTETTVDGQTLVLCHYSLRVWRNMRRGAVQLYGHSHGNLPGTAQSIDVGVDVMGYAPVTWPQIKARLELQPKLDFRDDSDVVEAIEIKP</sequence>
<dbReference type="SUPFAM" id="SSF56300">
    <property type="entry name" value="Metallo-dependent phosphatases"/>
    <property type="match status" value="1"/>
</dbReference>
<accession>A0ABX8WJD6</accession>
<dbReference type="InterPro" id="IPR029052">
    <property type="entry name" value="Metallo-depent_PP-like"/>
</dbReference>
<dbReference type="Gene3D" id="3.60.21.10">
    <property type="match status" value="1"/>
</dbReference>
<dbReference type="EMBL" id="CP080590">
    <property type="protein sequence ID" value="QYO78405.1"/>
    <property type="molecule type" value="Genomic_DNA"/>
</dbReference>
<evidence type="ECO:0000313" key="3">
    <source>
        <dbReference type="EMBL" id="QYO78405.1"/>
    </source>
</evidence>